<feature type="signal peptide" evidence="11">
    <location>
        <begin position="1"/>
        <end position="30"/>
    </location>
</feature>
<dbReference type="Proteomes" id="UP001234798">
    <property type="component" value="Chromosome"/>
</dbReference>
<evidence type="ECO:0000313" key="14">
    <source>
        <dbReference type="Proteomes" id="UP001234798"/>
    </source>
</evidence>
<keyword evidence="7 9" id="KW-0408">Iron</keyword>
<evidence type="ECO:0000256" key="6">
    <source>
        <dbReference type="ARBA" id="ARBA00022737"/>
    </source>
</evidence>
<evidence type="ECO:0000256" key="3">
    <source>
        <dbReference type="ARBA" id="ARBA00022617"/>
    </source>
</evidence>
<proteinExistence type="predicted"/>
<feature type="domain" description="Cytochrome c" evidence="12">
    <location>
        <begin position="43"/>
        <end position="146"/>
    </location>
</feature>
<keyword evidence="10" id="KW-1133">Transmembrane helix</keyword>
<keyword evidence="4 9" id="KW-0479">Metal-binding</keyword>
<feature type="domain" description="Cytochrome c" evidence="12">
    <location>
        <begin position="188"/>
        <end position="297"/>
    </location>
</feature>
<dbReference type="EMBL" id="CP132976">
    <property type="protein sequence ID" value="WMD20889.1"/>
    <property type="molecule type" value="Genomic_DNA"/>
</dbReference>
<keyword evidence="6" id="KW-0677">Repeat</keyword>
<dbReference type="SUPFAM" id="SSF46626">
    <property type="entry name" value="Cytochrome c"/>
    <property type="match status" value="3"/>
</dbReference>
<dbReference type="InterPro" id="IPR009056">
    <property type="entry name" value="Cyt_c-like_dom"/>
</dbReference>
<dbReference type="InterPro" id="IPR036909">
    <property type="entry name" value="Cyt_c-like_dom_sf"/>
</dbReference>
<dbReference type="InterPro" id="IPR051459">
    <property type="entry name" value="Cytochrome_c-type_DH"/>
</dbReference>
<dbReference type="Pfam" id="PF00034">
    <property type="entry name" value="Cytochrom_C"/>
    <property type="match status" value="2"/>
</dbReference>
<keyword evidence="3 9" id="KW-0349">Heme</keyword>
<protein>
    <submittedName>
        <fullName evidence="13">Cytochrome c</fullName>
    </submittedName>
</protein>
<dbReference type="PROSITE" id="PS51007">
    <property type="entry name" value="CYTC"/>
    <property type="match status" value="3"/>
</dbReference>
<keyword evidence="10" id="KW-0812">Transmembrane</keyword>
<dbReference type="PANTHER" id="PTHR35008:SF8">
    <property type="entry name" value="ALCOHOL DEHYDROGENASE CYTOCHROME C SUBUNIT"/>
    <property type="match status" value="1"/>
</dbReference>
<reference evidence="13 14" key="1">
    <citation type="submission" date="2023-08" db="EMBL/GenBank/DDBJ databases">
        <title>Achromobacter seleniivolatilans sp. nov., isolated from seleniferous soil.</title>
        <authorList>
            <person name="Zhang S."/>
            <person name="Li K."/>
            <person name="Peng J."/>
            <person name="Zhao Q."/>
            <person name="Wang H."/>
            <person name="Guo Y."/>
        </authorList>
    </citation>
    <scope>NUCLEOTIDE SEQUENCE [LARGE SCALE GENOMIC DNA]</scope>
    <source>
        <strain evidence="13 14">R39</strain>
    </source>
</reference>
<evidence type="ECO:0000256" key="5">
    <source>
        <dbReference type="ARBA" id="ARBA00022729"/>
    </source>
</evidence>
<evidence type="ECO:0000256" key="7">
    <source>
        <dbReference type="ARBA" id="ARBA00023004"/>
    </source>
</evidence>
<evidence type="ECO:0000256" key="2">
    <source>
        <dbReference type="ARBA" id="ARBA00022475"/>
    </source>
</evidence>
<name>A0ABY9M1L7_9BURK</name>
<dbReference type="PANTHER" id="PTHR35008">
    <property type="entry name" value="BLL4482 PROTEIN-RELATED"/>
    <property type="match status" value="1"/>
</dbReference>
<evidence type="ECO:0000256" key="11">
    <source>
        <dbReference type="SAM" id="SignalP"/>
    </source>
</evidence>
<keyword evidence="14" id="KW-1185">Reference proteome</keyword>
<dbReference type="RefSeq" id="WP_306944430.1">
    <property type="nucleotide sequence ID" value="NZ_CP132976.1"/>
</dbReference>
<dbReference type="InterPro" id="IPR014353">
    <property type="entry name" value="Membr-bd_ADH_cyt_c"/>
</dbReference>
<feature type="transmembrane region" description="Helical" evidence="10">
    <location>
        <begin position="444"/>
        <end position="466"/>
    </location>
</feature>
<gene>
    <name evidence="13" type="ORF">RAS12_00530</name>
</gene>
<dbReference type="Gene3D" id="1.10.760.10">
    <property type="entry name" value="Cytochrome c-like domain"/>
    <property type="match status" value="3"/>
</dbReference>
<feature type="domain" description="Cytochrome c" evidence="12">
    <location>
        <begin position="330"/>
        <end position="417"/>
    </location>
</feature>
<keyword evidence="2" id="KW-1003">Cell membrane</keyword>
<keyword evidence="5 11" id="KW-0732">Signal</keyword>
<sequence>MMRIRHYIARAACPLVVALVGLSTSFVVQAQSIAATAPSDEQMLIVKGRYLATAGDCVACHTARPDQPFAGGVPLSSPMGTIYSTNITPSKTAGIGNYSLEDFSRALREGVAPGGRHLYPAMPYTAYAGINDEDVKALYAYFMHGIAPIDVKARATELPFPFNVRLSMVGWNLLFLDTLAPAPPNQSPQWLRGRYLTETLAHCSTCHTPRNALMAEDKNRNFAGASLGAWYAPNITSDPISGIGGWSIEELFAYLKTGHAQGKAQAAGPMLEAVDHSFSKLTDSDLQAIAAYVKTVPAQQNPGTTRPAYGWGKAQDLTAAIINEPWPEDRNLLSGAQLYNGYCASCHQANGAGSNGLPSLAGNTALGQPNADNAVMAILEGVHHSADSTVVDSMPAFGHELNDGQVATLVNFLQQNYGRPDVGMTPERVATLRAGGAPSPLVKLAPALVVGTFVIFLLLLLLVFRWRRRKRRLARR</sequence>
<evidence type="ECO:0000256" key="9">
    <source>
        <dbReference type="PROSITE-ProRule" id="PRU00433"/>
    </source>
</evidence>
<accession>A0ABY9M1L7</accession>
<evidence type="ECO:0000259" key="12">
    <source>
        <dbReference type="PROSITE" id="PS51007"/>
    </source>
</evidence>
<evidence type="ECO:0000256" key="8">
    <source>
        <dbReference type="ARBA" id="ARBA00023136"/>
    </source>
</evidence>
<evidence type="ECO:0000256" key="10">
    <source>
        <dbReference type="SAM" id="Phobius"/>
    </source>
</evidence>
<evidence type="ECO:0000256" key="1">
    <source>
        <dbReference type="ARBA" id="ARBA00004236"/>
    </source>
</evidence>
<dbReference type="PIRSF" id="PIRSF000018">
    <property type="entry name" value="Mb_ADH_cyt_c"/>
    <property type="match status" value="1"/>
</dbReference>
<feature type="chain" id="PRO_5046762837" evidence="11">
    <location>
        <begin position="31"/>
        <end position="476"/>
    </location>
</feature>
<keyword evidence="8 10" id="KW-0472">Membrane</keyword>
<evidence type="ECO:0000256" key="4">
    <source>
        <dbReference type="ARBA" id="ARBA00022723"/>
    </source>
</evidence>
<evidence type="ECO:0000313" key="13">
    <source>
        <dbReference type="EMBL" id="WMD20889.1"/>
    </source>
</evidence>
<organism evidence="13 14">
    <name type="scientific">Achromobacter seleniivolatilans</name>
    <dbReference type="NCBI Taxonomy" id="3047478"/>
    <lineage>
        <taxon>Bacteria</taxon>
        <taxon>Pseudomonadati</taxon>
        <taxon>Pseudomonadota</taxon>
        <taxon>Betaproteobacteria</taxon>
        <taxon>Burkholderiales</taxon>
        <taxon>Alcaligenaceae</taxon>
        <taxon>Achromobacter</taxon>
    </lineage>
</organism>
<comment type="subcellular location">
    <subcellularLocation>
        <location evidence="1">Cell membrane</location>
    </subcellularLocation>
</comment>